<protein>
    <submittedName>
        <fullName evidence="7">Predicted PurR-regulated permease PerM</fullName>
    </submittedName>
</protein>
<dbReference type="Pfam" id="PF01594">
    <property type="entry name" value="AI-2E_transport"/>
    <property type="match status" value="1"/>
</dbReference>
<gene>
    <name evidence="7" type="ORF">SAMN06296052_10740</name>
</gene>
<feature type="transmembrane region" description="Helical" evidence="6">
    <location>
        <begin position="202"/>
        <end position="224"/>
    </location>
</feature>
<organism evidence="7 8">
    <name type="scientific">Pontibacter ummariensis</name>
    <dbReference type="NCBI Taxonomy" id="1610492"/>
    <lineage>
        <taxon>Bacteria</taxon>
        <taxon>Pseudomonadati</taxon>
        <taxon>Bacteroidota</taxon>
        <taxon>Cytophagia</taxon>
        <taxon>Cytophagales</taxon>
        <taxon>Hymenobacteraceae</taxon>
        <taxon>Pontibacter</taxon>
    </lineage>
</organism>
<dbReference type="PANTHER" id="PTHR21716:SF62">
    <property type="entry name" value="TRANSPORT PROTEIN YDBI-RELATED"/>
    <property type="match status" value="1"/>
</dbReference>
<dbReference type="PANTHER" id="PTHR21716">
    <property type="entry name" value="TRANSMEMBRANE PROTEIN"/>
    <property type="match status" value="1"/>
</dbReference>
<feature type="transmembrane region" description="Helical" evidence="6">
    <location>
        <begin position="9"/>
        <end position="27"/>
    </location>
</feature>
<feature type="transmembrane region" description="Helical" evidence="6">
    <location>
        <begin position="301"/>
        <end position="330"/>
    </location>
</feature>
<evidence type="ECO:0000313" key="8">
    <source>
        <dbReference type="Proteomes" id="UP000198432"/>
    </source>
</evidence>
<feature type="transmembrane region" description="Helical" evidence="6">
    <location>
        <begin position="266"/>
        <end position="289"/>
    </location>
</feature>
<feature type="transmembrane region" description="Helical" evidence="6">
    <location>
        <begin position="66"/>
        <end position="85"/>
    </location>
</feature>
<reference evidence="8" key="1">
    <citation type="submission" date="2017-06" db="EMBL/GenBank/DDBJ databases">
        <authorList>
            <person name="Varghese N."/>
            <person name="Submissions S."/>
        </authorList>
    </citation>
    <scope>NUCLEOTIDE SEQUENCE [LARGE SCALE GENOMIC DNA]</scope>
    <source>
        <strain evidence="8">NKM1</strain>
    </source>
</reference>
<evidence type="ECO:0000256" key="3">
    <source>
        <dbReference type="ARBA" id="ARBA00022692"/>
    </source>
</evidence>
<evidence type="ECO:0000256" key="5">
    <source>
        <dbReference type="ARBA" id="ARBA00023136"/>
    </source>
</evidence>
<proteinExistence type="inferred from homology"/>
<feature type="transmembrane region" description="Helical" evidence="6">
    <location>
        <begin position="33"/>
        <end position="54"/>
    </location>
</feature>
<evidence type="ECO:0000313" key="7">
    <source>
        <dbReference type="EMBL" id="SNS47439.1"/>
    </source>
</evidence>
<dbReference type="EMBL" id="FZOQ01000007">
    <property type="protein sequence ID" value="SNS47439.1"/>
    <property type="molecule type" value="Genomic_DNA"/>
</dbReference>
<dbReference type="OrthoDB" id="5761230at2"/>
<keyword evidence="5 6" id="KW-0472">Membrane</keyword>
<dbReference type="GO" id="GO:0055085">
    <property type="term" value="P:transmembrane transport"/>
    <property type="evidence" value="ECO:0007669"/>
    <property type="project" value="TreeGrafter"/>
</dbReference>
<accession>A0A239ES84</accession>
<keyword evidence="3 6" id="KW-0812">Transmembrane</keyword>
<evidence type="ECO:0000256" key="2">
    <source>
        <dbReference type="ARBA" id="ARBA00009773"/>
    </source>
</evidence>
<evidence type="ECO:0000256" key="6">
    <source>
        <dbReference type="SAM" id="Phobius"/>
    </source>
</evidence>
<feature type="transmembrane region" description="Helical" evidence="6">
    <location>
        <begin position="141"/>
        <end position="165"/>
    </location>
</feature>
<comment type="subcellular location">
    <subcellularLocation>
        <location evidence="1">Membrane</location>
        <topology evidence="1">Multi-pass membrane protein</topology>
    </subcellularLocation>
</comment>
<dbReference type="AlphaFoldDB" id="A0A239ES84"/>
<evidence type="ECO:0000256" key="1">
    <source>
        <dbReference type="ARBA" id="ARBA00004141"/>
    </source>
</evidence>
<feature type="transmembrane region" description="Helical" evidence="6">
    <location>
        <begin position="230"/>
        <end position="259"/>
    </location>
</feature>
<dbReference type="GO" id="GO:0016020">
    <property type="term" value="C:membrane"/>
    <property type="evidence" value="ECO:0007669"/>
    <property type="project" value="UniProtKB-SubCell"/>
</dbReference>
<comment type="similarity">
    <text evidence="2">Belongs to the autoinducer-2 exporter (AI-2E) (TC 2.A.86) family.</text>
</comment>
<dbReference type="RefSeq" id="WP_089318945.1">
    <property type="nucleotide sequence ID" value="NZ_FZOQ01000007.1"/>
</dbReference>
<dbReference type="Proteomes" id="UP000198432">
    <property type="component" value="Unassembled WGS sequence"/>
</dbReference>
<evidence type="ECO:0000256" key="4">
    <source>
        <dbReference type="ARBA" id="ARBA00022989"/>
    </source>
</evidence>
<keyword evidence="4 6" id="KW-1133">Transmembrane helix</keyword>
<keyword evidence="8" id="KW-1185">Reference proteome</keyword>
<dbReference type="InterPro" id="IPR002549">
    <property type="entry name" value="AI-2E-like"/>
</dbReference>
<sequence length="362" mass="39118">MNVFTYAKRVALTAAITLLVLAAFYLLARHAHFFLLVFAGILLAALFCGITNWLQARLHVSRGLGLLISAFLVFGVLGGLFWLVAPRVSSQFDELGAAVPEGLGYLKERLGQYAWAKKLVAEIPVSVNGLMPAQKATLSRFIGIFSSTLDVLADLVVIIVTALFFASEPKLYTKGVVRLFPVRNRTRVMEVLNKCYEALKMWLVGMLSAMTIVGVSTAIGYSLIGLPVPFALAVIAFLLAFIPNIGPWLAGVPAVLIGLTVGPQMALYTVLVYGGVQLIETYWITPIIFQKTVDLPPALLLFFQVLLGTLAGALGLLLAAPILAVILVLVEELYVQDVLEKEPLDAAEERASHKPVGKTKGV</sequence>
<name>A0A239ES84_9BACT</name>